<organism evidence="1 2">
    <name type="scientific">Pipistrellus kuhlii</name>
    <name type="common">Kuhl's pipistrelle</name>
    <dbReference type="NCBI Taxonomy" id="59472"/>
    <lineage>
        <taxon>Eukaryota</taxon>
        <taxon>Metazoa</taxon>
        <taxon>Chordata</taxon>
        <taxon>Craniata</taxon>
        <taxon>Vertebrata</taxon>
        <taxon>Euteleostomi</taxon>
        <taxon>Mammalia</taxon>
        <taxon>Eutheria</taxon>
        <taxon>Laurasiatheria</taxon>
        <taxon>Chiroptera</taxon>
        <taxon>Yangochiroptera</taxon>
        <taxon>Vespertilionidae</taxon>
        <taxon>Pipistrellus</taxon>
    </lineage>
</organism>
<keyword evidence="2" id="KW-1185">Reference proteome</keyword>
<protein>
    <submittedName>
        <fullName evidence="1">Uncharacterized protein</fullName>
    </submittedName>
</protein>
<dbReference type="AlphaFoldDB" id="A0A7J7WLX6"/>
<sequence length="141" mass="15422">MGLKELRGLCGLPTVRETLASIFPAGDPKCRNLFLKYIYILLIFLQRGREMGRVRNTDERESSDQLPLAHPLLGMCPQPSSLPFSCAGPMALPGNAGHAPASCDSAPEAPPDSFPQLYAYGWLTSQLQISPQMSTYERGLL</sequence>
<evidence type="ECO:0000313" key="2">
    <source>
        <dbReference type="Proteomes" id="UP000558488"/>
    </source>
</evidence>
<comment type="caution">
    <text evidence="1">The sequence shown here is derived from an EMBL/GenBank/DDBJ whole genome shotgun (WGS) entry which is preliminary data.</text>
</comment>
<dbReference type="Proteomes" id="UP000558488">
    <property type="component" value="Unassembled WGS sequence"/>
</dbReference>
<gene>
    <name evidence="1" type="ORF">mPipKuh1_007978</name>
</gene>
<evidence type="ECO:0000313" key="1">
    <source>
        <dbReference type="EMBL" id="KAF6338256.1"/>
    </source>
</evidence>
<dbReference type="EMBL" id="JACAGB010000010">
    <property type="protein sequence ID" value="KAF6338256.1"/>
    <property type="molecule type" value="Genomic_DNA"/>
</dbReference>
<name>A0A7J7WLX6_PIPKU</name>
<accession>A0A7J7WLX6</accession>
<proteinExistence type="predicted"/>
<reference evidence="1 2" key="1">
    <citation type="journal article" date="2020" name="Nature">
        <title>Six reference-quality genomes reveal evolution of bat adaptations.</title>
        <authorList>
            <person name="Jebb D."/>
            <person name="Huang Z."/>
            <person name="Pippel M."/>
            <person name="Hughes G.M."/>
            <person name="Lavrichenko K."/>
            <person name="Devanna P."/>
            <person name="Winkler S."/>
            <person name="Jermiin L.S."/>
            <person name="Skirmuntt E.C."/>
            <person name="Katzourakis A."/>
            <person name="Burkitt-Gray L."/>
            <person name="Ray D.A."/>
            <person name="Sullivan K.A.M."/>
            <person name="Roscito J.G."/>
            <person name="Kirilenko B.M."/>
            <person name="Davalos L.M."/>
            <person name="Corthals A.P."/>
            <person name="Power M.L."/>
            <person name="Jones G."/>
            <person name="Ransome R.D."/>
            <person name="Dechmann D.K.N."/>
            <person name="Locatelli A.G."/>
            <person name="Puechmaille S.J."/>
            <person name="Fedrigo O."/>
            <person name="Jarvis E.D."/>
            <person name="Hiller M."/>
            <person name="Vernes S.C."/>
            <person name="Myers E.W."/>
            <person name="Teeling E.C."/>
        </authorList>
    </citation>
    <scope>NUCLEOTIDE SEQUENCE [LARGE SCALE GENOMIC DNA]</scope>
    <source>
        <strain evidence="1">MPipKuh1</strain>
        <tissue evidence="1">Flight muscle</tissue>
    </source>
</reference>